<name>A0A3Q7EQF8_SOLLC</name>
<proteinExistence type="predicted"/>
<dbReference type="Gramene" id="Solyc01g103945.1.1">
    <property type="protein sequence ID" value="Solyc01g103945.1.1"/>
    <property type="gene ID" value="Solyc01g103945.1"/>
</dbReference>
<evidence type="ECO:0000313" key="2">
    <source>
        <dbReference type="Proteomes" id="UP000004994"/>
    </source>
</evidence>
<accession>A0A3Q7EQF8</accession>
<organism evidence="1">
    <name type="scientific">Solanum lycopersicum</name>
    <name type="common">Tomato</name>
    <name type="synonym">Lycopersicon esculentum</name>
    <dbReference type="NCBI Taxonomy" id="4081"/>
    <lineage>
        <taxon>Eukaryota</taxon>
        <taxon>Viridiplantae</taxon>
        <taxon>Streptophyta</taxon>
        <taxon>Embryophyta</taxon>
        <taxon>Tracheophyta</taxon>
        <taxon>Spermatophyta</taxon>
        <taxon>Magnoliopsida</taxon>
        <taxon>eudicotyledons</taxon>
        <taxon>Gunneridae</taxon>
        <taxon>Pentapetalae</taxon>
        <taxon>asterids</taxon>
        <taxon>lamiids</taxon>
        <taxon>Solanales</taxon>
        <taxon>Solanaceae</taxon>
        <taxon>Solanoideae</taxon>
        <taxon>Solaneae</taxon>
        <taxon>Solanum</taxon>
        <taxon>Solanum subgen. Lycopersicon</taxon>
    </lineage>
</organism>
<dbReference type="InParanoid" id="A0A3Q7EQF8"/>
<protein>
    <submittedName>
        <fullName evidence="1">Uncharacterized protein</fullName>
    </submittedName>
</protein>
<evidence type="ECO:0000313" key="1">
    <source>
        <dbReference type="EnsemblPlants" id="Solyc01g103945.1.1"/>
    </source>
</evidence>
<sequence>MLVITIHSLTGNATPIFVTKIFLDQIFGSELWSREVNTGTGMLISFCQCCAREVYDISLIFYSLLSKLQSYKTTTINSSDSVTVSVKSKHKKREVSNIER</sequence>
<dbReference type="Proteomes" id="UP000004994">
    <property type="component" value="Chromosome 1"/>
</dbReference>
<reference evidence="1" key="1">
    <citation type="journal article" date="2012" name="Nature">
        <title>The tomato genome sequence provides insights into fleshy fruit evolution.</title>
        <authorList>
            <consortium name="Tomato Genome Consortium"/>
        </authorList>
    </citation>
    <scope>NUCLEOTIDE SEQUENCE [LARGE SCALE GENOMIC DNA]</scope>
    <source>
        <strain evidence="1">cv. Heinz 1706</strain>
    </source>
</reference>
<keyword evidence="2" id="KW-1185">Reference proteome</keyword>
<dbReference type="EnsemblPlants" id="Solyc01g103945.1.1">
    <property type="protein sequence ID" value="Solyc01g103945.1.1"/>
    <property type="gene ID" value="Solyc01g103945.1"/>
</dbReference>
<reference evidence="1" key="2">
    <citation type="submission" date="2019-01" db="UniProtKB">
        <authorList>
            <consortium name="EnsemblPlants"/>
        </authorList>
    </citation>
    <scope>IDENTIFICATION</scope>
    <source>
        <strain evidence="1">cv. Heinz 1706</strain>
    </source>
</reference>
<dbReference type="AlphaFoldDB" id="A0A3Q7EQF8"/>